<keyword evidence="3" id="KW-1185">Reference proteome</keyword>
<dbReference type="RefSeq" id="WP_093255601.1">
    <property type="nucleotide sequence ID" value="NZ_FNQM01000017.1"/>
</dbReference>
<name>A0A1H4EZG5_9RHOB</name>
<dbReference type="Proteomes" id="UP000198703">
    <property type="component" value="Unassembled WGS sequence"/>
</dbReference>
<dbReference type="STRING" id="89524.SAMN05444370_11725"/>
<reference evidence="2 3" key="1">
    <citation type="submission" date="2016-10" db="EMBL/GenBank/DDBJ databases">
        <authorList>
            <person name="de Groot N.N."/>
        </authorList>
    </citation>
    <scope>NUCLEOTIDE SEQUENCE [LARGE SCALE GENOMIC DNA]</scope>
    <source>
        <strain evidence="2 3">DSM 15345</strain>
    </source>
</reference>
<protein>
    <recommendedName>
        <fullName evidence="4">Tat pathway signal sequence domain protein</fullName>
    </recommendedName>
</protein>
<dbReference type="OrthoDB" id="7707524at2"/>
<accession>A0A1H4EZG5</accession>
<evidence type="ECO:0000256" key="1">
    <source>
        <dbReference type="SAM" id="SignalP"/>
    </source>
</evidence>
<evidence type="ECO:0000313" key="2">
    <source>
        <dbReference type="EMBL" id="SEA90436.1"/>
    </source>
</evidence>
<keyword evidence="1" id="KW-0732">Signal</keyword>
<dbReference type="EMBL" id="FNQM01000017">
    <property type="protein sequence ID" value="SEA90436.1"/>
    <property type="molecule type" value="Genomic_DNA"/>
</dbReference>
<gene>
    <name evidence="2" type="ORF">SAMN05444370_11725</name>
</gene>
<dbReference type="AlphaFoldDB" id="A0A1H4EZG5"/>
<feature type="signal peptide" evidence="1">
    <location>
        <begin position="1"/>
        <end position="23"/>
    </location>
</feature>
<feature type="chain" id="PRO_5011753988" description="Tat pathway signal sequence domain protein" evidence="1">
    <location>
        <begin position="24"/>
        <end position="138"/>
    </location>
</feature>
<evidence type="ECO:0008006" key="4">
    <source>
        <dbReference type="Google" id="ProtNLM"/>
    </source>
</evidence>
<evidence type="ECO:0000313" key="3">
    <source>
        <dbReference type="Proteomes" id="UP000198703"/>
    </source>
</evidence>
<organism evidence="2 3">
    <name type="scientific">Rubrimonas cliftonensis</name>
    <dbReference type="NCBI Taxonomy" id="89524"/>
    <lineage>
        <taxon>Bacteria</taxon>
        <taxon>Pseudomonadati</taxon>
        <taxon>Pseudomonadota</taxon>
        <taxon>Alphaproteobacteria</taxon>
        <taxon>Rhodobacterales</taxon>
        <taxon>Paracoccaceae</taxon>
        <taxon>Rubrimonas</taxon>
    </lineage>
</organism>
<proteinExistence type="predicted"/>
<sequence length="138" mass="14258">MTLARRAAAMALATTVCAGPAFAQDAAPPVEIELNKLEAREGGCQAYLVARNLGGLAHESLRLDVVLFDRDGVIARRLAVEAGPLPAEKTMVKAFVAEGVACEAIGSALLNDVLSCGGDGPCLDAVQVVARPPLTFTK</sequence>